<name>A0ACA9S628_9GLOM</name>
<evidence type="ECO:0000313" key="2">
    <source>
        <dbReference type="Proteomes" id="UP000789920"/>
    </source>
</evidence>
<gene>
    <name evidence="1" type="ORF">RPERSI_LOCUS27370</name>
</gene>
<protein>
    <submittedName>
        <fullName evidence="1">751_t:CDS:1</fullName>
    </submittedName>
</protein>
<feature type="non-terminal residue" evidence="1">
    <location>
        <position position="1"/>
    </location>
</feature>
<proteinExistence type="predicted"/>
<dbReference type="EMBL" id="CAJVQC010096347">
    <property type="protein sequence ID" value="CAG8828934.1"/>
    <property type="molecule type" value="Genomic_DNA"/>
</dbReference>
<evidence type="ECO:0000313" key="1">
    <source>
        <dbReference type="EMBL" id="CAG8828934.1"/>
    </source>
</evidence>
<organism evidence="1 2">
    <name type="scientific">Racocetra persica</name>
    <dbReference type="NCBI Taxonomy" id="160502"/>
    <lineage>
        <taxon>Eukaryota</taxon>
        <taxon>Fungi</taxon>
        <taxon>Fungi incertae sedis</taxon>
        <taxon>Mucoromycota</taxon>
        <taxon>Glomeromycotina</taxon>
        <taxon>Glomeromycetes</taxon>
        <taxon>Diversisporales</taxon>
        <taxon>Gigasporaceae</taxon>
        <taxon>Racocetra</taxon>
    </lineage>
</organism>
<sequence>LKTHKDLFKNEENNDSQISKHLAIFLLIIVIVITAFLSEFLVSSIEGVITSLGLSKTFIGLILLPIIGNAAEIIDFNTEHKNFL</sequence>
<accession>A0ACA9S628</accession>
<comment type="caution">
    <text evidence="1">The sequence shown here is derived from an EMBL/GenBank/DDBJ whole genome shotgun (WGS) entry which is preliminary data.</text>
</comment>
<dbReference type="Proteomes" id="UP000789920">
    <property type="component" value="Unassembled WGS sequence"/>
</dbReference>
<reference evidence="1" key="1">
    <citation type="submission" date="2021-06" db="EMBL/GenBank/DDBJ databases">
        <authorList>
            <person name="Kallberg Y."/>
            <person name="Tangrot J."/>
            <person name="Rosling A."/>
        </authorList>
    </citation>
    <scope>NUCLEOTIDE SEQUENCE</scope>
    <source>
        <strain evidence="1">MA461A</strain>
    </source>
</reference>
<keyword evidence="2" id="KW-1185">Reference proteome</keyword>